<accession>A0A8H7DBB2</accession>
<keyword evidence="1" id="KW-1133">Transmembrane helix</keyword>
<name>A0A8H7DBB2_9AGAR</name>
<dbReference type="AlphaFoldDB" id="A0A8H7DBB2"/>
<feature type="transmembrane region" description="Helical" evidence="1">
    <location>
        <begin position="34"/>
        <end position="52"/>
    </location>
</feature>
<keyword evidence="1" id="KW-0472">Membrane</keyword>
<proteinExistence type="predicted"/>
<dbReference type="EMBL" id="JACAZH010000006">
    <property type="protein sequence ID" value="KAF7366477.1"/>
    <property type="molecule type" value="Genomic_DNA"/>
</dbReference>
<organism evidence="2 3">
    <name type="scientific">Mycena sanguinolenta</name>
    <dbReference type="NCBI Taxonomy" id="230812"/>
    <lineage>
        <taxon>Eukaryota</taxon>
        <taxon>Fungi</taxon>
        <taxon>Dikarya</taxon>
        <taxon>Basidiomycota</taxon>
        <taxon>Agaricomycotina</taxon>
        <taxon>Agaricomycetes</taxon>
        <taxon>Agaricomycetidae</taxon>
        <taxon>Agaricales</taxon>
        <taxon>Marasmiineae</taxon>
        <taxon>Mycenaceae</taxon>
        <taxon>Mycena</taxon>
    </lineage>
</organism>
<reference evidence="2" key="1">
    <citation type="submission" date="2020-05" db="EMBL/GenBank/DDBJ databases">
        <title>Mycena genomes resolve the evolution of fungal bioluminescence.</title>
        <authorList>
            <person name="Tsai I.J."/>
        </authorList>
    </citation>
    <scope>NUCLEOTIDE SEQUENCE</scope>
    <source>
        <strain evidence="2">160909Yilan</strain>
    </source>
</reference>
<keyword evidence="3" id="KW-1185">Reference proteome</keyword>
<keyword evidence="1" id="KW-0812">Transmembrane</keyword>
<comment type="caution">
    <text evidence="2">The sequence shown here is derived from an EMBL/GenBank/DDBJ whole genome shotgun (WGS) entry which is preliminary data.</text>
</comment>
<evidence type="ECO:0000313" key="3">
    <source>
        <dbReference type="Proteomes" id="UP000623467"/>
    </source>
</evidence>
<dbReference type="OrthoDB" id="3003894at2759"/>
<evidence type="ECO:0000256" key="1">
    <source>
        <dbReference type="SAM" id="Phobius"/>
    </source>
</evidence>
<evidence type="ECO:0000313" key="2">
    <source>
        <dbReference type="EMBL" id="KAF7366477.1"/>
    </source>
</evidence>
<protein>
    <submittedName>
        <fullName evidence="2">Uncharacterized protein</fullName>
    </submittedName>
</protein>
<gene>
    <name evidence="2" type="ORF">MSAN_00904800</name>
</gene>
<sequence length="129" mass="14710">MLLSRFSSRLHHLKMPALFEEIASNAASTLPAKLWFAVLGVTVITTIIGYILPLQLAHVLAAVMIECKEIYDATHEIGLRTYQNRNGCISTIVQETVRSSESWRATIHYILRGRAFVLFYRIYEVKNVE</sequence>
<dbReference type="Proteomes" id="UP000623467">
    <property type="component" value="Unassembled WGS sequence"/>
</dbReference>